<comment type="similarity">
    <text evidence="1">Belongs to the UPF0749 family.</text>
</comment>
<dbReference type="InterPro" id="IPR010273">
    <property type="entry name" value="DUF881"/>
</dbReference>
<feature type="region of interest" description="Disordered" evidence="3">
    <location>
        <begin position="1"/>
        <end position="28"/>
    </location>
</feature>
<dbReference type="AlphaFoldDB" id="A0A316TWJ8"/>
<dbReference type="EMBL" id="QGDD01000002">
    <property type="protein sequence ID" value="PWN03956.1"/>
    <property type="molecule type" value="Genomic_DNA"/>
</dbReference>
<dbReference type="RefSeq" id="WP_109693044.1">
    <property type="nucleotide sequence ID" value="NZ_QGDD01000002.1"/>
</dbReference>
<dbReference type="Pfam" id="PF05949">
    <property type="entry name" value="DUF881"/>
    <property type="match status" value="1"/>
</dbReference>
<dbReference type="Proteomes" id="UP000245507">
    <property type="component" value="Unassembled WGS sequence"/>
</dbReference>
<keyword evidence="2" id="KW-0175">Coiled coil</keyword>
<dbReference type="GO" id="GO:0005886">
    <property type="term" value="C:plasma membrane"/>
    <property type="evidence" value="ECO:0007669"/>
    <property type="project" value="TreeGrafter"/>
</dbReference>
<feature type="coiled-coil region" evidence="2">
    <location>
        <begin position="83"/>
        <end position="110"/>
    </location>
</feature>
<reference evidence="4 5" key="1">
    <citation type="submission" date="2018-05" db="EMBL/GenBank/DDBJ databases">
        <title>Nocardioides silvaticus genome.</title>
        <authorList>
            <person name="Li C."/>
            <person name="Wang G."/>
        </authorList>
    </citation>
    <scope>NUCLEOTIDE SEQUENCE [LARGE SCALE GENOMIC DNA]</scope>
    <source>
        <strain evidence="4 5">CCTCC AB 2018079</strain>
    </source>
</reference>
<evidence type="ECO:0000313" key="5">
    <source>
        <dbReference type="Proteomes" id="UP000245507"/>
    </source>
</evidence>
<evidence type="ECO:0000256" key="2">
    <source>
        <dbReference type="SAM" id="Coils"/>
    </source>
</evidence>
<name>A0A316TWJ8_9ACTN</name>
<dbReference type="PANTHER" id="PTHR37313">
    <property type="entry name" value="UPF0749 PROTEIN RV1825"/>
    <property type="match status" value="1"/>
</dbReference>
<organism evidence="4 5">
    <name type="scientific">Nocardioides silvaticus</name>
    <dbReference type="NCBI Taxonomy" id="2201891"/>
    <lineage>
        <taxon>Bacteria</taxon>
        <taxon>Bacillati</taxon>
        <taxon>Actinomycetota</taxon>
        <taxon>Actinomycetes</taxon>
        <taxon>Propionibacteriales</taxon>
        <taxon>Nocardioidaceae</taxon>
        <taxon>Nocardioides</taxon>
    </lineage>
</organism>
<comment type="caution">
    <text evidence="4">The sequence shown here is derived from an EMBL/GenBank/DDBJ whole genome shotgun (WGS) entry which is preliminary data.</text>
</comment>
<sequence>MPDAPDAPDTPDALGATDPTDAPQEAPSTRQRLLAGLFRPSRSQIVVGVLLAVLGFAAVTQVRLTETDDSYSGLREQELIDILSALAGTRQRAEQEIAELEEVRDELLDDTSARQAALEQAQQDVDELSILAGLVPVTGPGIRITIVEETGRVTLSSLLDTIQELRTVDAEAMQLNGTVRIVAETSFEETEGGFLVNGELVEAPYVLDVIGEPSTLASSLEFLLGPRAQLEDDGAVVQVDQLTSIDIESVADPDDPDFSAPDPG</sequence>
<dbReference type="OrthoDB" id="3211287at2"/>
<protein>
    <submittedName>
        <fullName evidence="4">DUF881 domain-containing protein</fullName>
    </submittedName>
</protein>
<dbReference type="PANTHER" id="PTHR37313:SF2">
    <property type="entry name" value="UPF0749 PROTEIN YLXX"/>
    <property type="match status" value="1"/>
</dbReference>
<proteinExistence type="inferred from homology"/>
<keyword evidence="5" id="KW-1185">Reference proteome</keyword>
<feature type="compositionally biased region" description="Low complexity" evidence="3">
    <location>
        <begin position="10"/>
        <end position="23"/>
    </location>
</feature>
<evidence type="ECO:0000313" key="4">
    <source>
        <dbReference type="EMBL" id="PWN03956.1"/>
    </source>
</evidence>
<evidence type="ECO:0000256" key="1">
    <source>
        <dbReference type="ARBA" id="ARBA00009108"/>
    </source>
</evidence>
<evidence type="ECO:0000256" key="3">
    <source>
        <dbReference type="SAM" id="MobiDB-lite"/>
    </source>
</evidence>
<dbReference type="Gene3D" id="3.30.70.1880">
    <property type="entry name" value="Protein of unknown function DUF881"/>
    <property type="match status" value="1"/>
</dbReference>
<gene>
    <name evidence="4" type="ORF">DJ010_07865</name>
</gene>
<accession>A0A316TWJ8</accession>